<dbReference type="InterPro" id="IPR008928">
    <property type="entry name" value="6-hairpin_glycosidase_sf"/>
</dbReference>
<dbReference type="InterPro" id="IPR011990">
    <property type="entry name" value="TPR-like_helical_dom_sf"/>
</dbReference>
<keyword evidence="4" id="KW-1185">Reference proteome</keyword>
<feature type="compositionally biased region" description="Basic and acidic residues" evidence="1">
    <location>
        <begin position="128"/>
        <end position="140"/>
    </location>
</feature>
<accession>A0ABW2XQZ2</accession>
<dbReference type="InterPro" id="IPR024983">
    <property type="entry name" value="CHAT_dom"/>
</dbReference>
<feature type="domain" description="CHAT" evidence="2">
    <location>
        <begin position="827"/>
        <end position="1115"/>
    </location>
</feature>
<reference evidence="4" key="1">
    <citation type="journal article" date="2019" name="Int. J. Syst. Evol. Microbiol.">
        <title>The Global Catalogue of Microorganisms (GCM) 10K type strain sequencing project: providing services to taxonomists for standard genome sequencing and annotation.</title>
        <authorList>
            <consortium name="The Broad Institute Genomics Platform"/>
            <consortium name="The Broad Institute Genome Sequencing Center for Infectious Disease"/>
            <person name="Wu L."/>
            <person name="Ma J."/>
        </authorList>
    </citation>
    <scope>NUCLEOTIDE SEQUENCE [LARGE SCALE GENOMIC DNA]</scope>
    <source>
        <strain evidence="4">JCM 9371</strain>
    </source>
</reference>
<evidence type="ECO:0000259" key="2">
    <source>
        <dbReference type="Pfam" id="PF12770"/>
    </source>
</evidence>
<proteinExistence type="predicted"/>
<dbReference type="Pfam" id="PF12770">
    <property type="entry name" value="CHAT"/>
    <property type="match status" value="1"/>
</dbReference>
<protein>
    <submittedName>
        <fullName evidence="3">CHAT domain-containing protein</fullName>
    </submittedName>
</protein>
<gene>
    <name evidence="3" type="ORF">ACFQZM_19510</name>
</gene>
<name>A0ABW2XQZ2_9ACTN</name>
<dbReference type="SUPFAM" id="SSF48208">
    <property type="entry name" value="Six-hairpin glycosidases"/>
    <property type="match status" value="1"/>
</dbReference>
<dbReference type="RefSeq" id="WP_131757844.1">
    <property type="nucleotide sequence ID" value="NZ_CAACUY010000039.1"/>
</dbReference>
<organism evidence="3 4">
    <name type="scientific">Actinomadura fibrosa</name>
    <dbReference type="NCBI Taxonomy" id="111802"/>
    <lineage>
        <taxon>Bacteria</taxon>
        <taxon>Bacillati</taxon>
        <taxon>Actinomycetota</taxon>
        <taxon>Actinomycetes</taxon>
        <taxon>Streptosporangiales</taxon>
        <taxon>Thermomonosporaceae</taxon>
        <taxon>Actinomadura</taxon>
    </lineage>
</organism>
<sequence>MRNELLAAIRARVARARETGDPAPVLDPDATLEVSALVAFLSANGSGPDAEACHEIGWLCWLRVLALPVEEVEEDLECAVIAFRSVFAADPSSVPEPLHEYYTQQGVSAMPPEDDLLIPEDLVLGGEDGPHPDHTDRETLADSDPADLTDHGVVFMEWYERAGDLEALQGALEQFRSALALVPSDHPKWDLCMSNLLSALASWYDDFGEVDALREMVAVLREGARVDPSRRAFLSTALFTLSNHIGDIEALREAVDVRRALVGDTADAATRADHLNELGGMARKLYESTGEAETLDEAVTAFRASVRTTPSGDPELPGRLTGLGGILQALFERTGDPDVLREAIDTGHRALAAFPQEHPHRGMCLANLGVSLRTSFERTGDLAVLSEAVDAHRASLAATPDDHPARAGRLLNLGNTLRTLADRTGDPQALSGAVQAGAAALELINDDHPDRARYLSSLANSLYALAGRTEDPRHWAEAADLSRAAVAATPEGHAFRPRNLNNLAVGLTLQFRHTGDPATLREAVAAGRAAVAASHDNWSELPGYLCVLGSALVLLHRHTGDESARDEAQAVLKRATAHPAATVEDRISAERSLARICPPEAALGAIETVVSLLPLVAPRDLRRADREHQLGEEAGIAGQVAATALAAGRPQRAVELLEQSRGLLLREDMDSRTEVDRLRAHAPDLVDEFVRLRDDLARLDPTPTPGSEGDRTIADRRRAAAAAWDGLLDRVHARPGLAGFLAPPSIDELRRQADAGPIVLVTTDRDRCDALIVTGDTARPVRHVPLPALTEQAAYEQGDRFLAARRAAVTAPDASGRRRAEAELHDVLGWLWDTTAAPILTALGHTAAPEDGWPRIWWCSVGVMAYLPLHAAGHHHDLLTDTPPRTVMDRVVSSYTPTIRALAYARRNPAPSSPEARPALIVAMPETPDAPPLPGADDEAHRVSRLLTEPTILRSRHATRQAVLSALPRHSVAHFACHATSGWDAPDAGRLLLHDHSASPLTVAEISRLDLAGADLAYLSACGTSDTHPRLVDEAVHITAAFQLAGFRATIGTLWPINDRVATQAAEEIYTELTGEGTRPPDAARAAHALHHALHRLRATYLDAPTLWAGQIHAGI</sequence>
<evidence type="ECO:0000313" key="3">
    <source>
        <dbReference type="EMBL" id="MFD0686696.1"/>
    </source>
</evidence>
<comment type="caution">
    <text evidence="3">The sequence shown here is derived from an EMBL/GenBank/DDBJ whole genome shotgun (WGS) entry which is preliminary data.</text>
</comment>
<evidence type="ECO:0000256" key="1">
    <source>
        <dbReference type="SAM" id="MobiDB-lite"/>
    </source>
</evidence>
<dbReference type="EMBL" id="JBHTGP010000011">
    <property type="protein sequence ID" value="MFD0686696.1"/>
    <property type="molecule type" value="Genomic_DNA"/>
</dbReference>
<dbReference type="Proteomes" id="UP001597063">
    <property type="component" value="Unassembled WGS sequence"/>
</dbReference>
<dbReference type="Gene3D" id="1.25.40.10">
    <property type="entry name" value="Tetratricopeptide repeat domain"/>
    <property type="match status" value="2"/>
</dbReference>
<feature type="region of interest" description="Disordered" evidence="1">
    <location>
        <begin position="123"/>
        <end position="146"/>
    </location>
</feature>
<evidence type="ECO:0000313" key="4">
    <source>
        <dbReference type="Proteomes" id="UP001597063"/>
    </source>
</evidence>